<evidence type="ECO:0000259" key="2">
    <source>
        <dbReference type="PROSITE" id="PS50943"/>
    </source>
</evidence>
<dbReference type="CDD" id="cd00093">
    <property type="entry name" value="HTH_XRE"/>
    <property type="match status" value="1"/>
</dbReference>
<evidence type="ECO:0000313" key="4">
    <source>
        <dbReference type="EMBL" id="AIJ26453.1"/>
    </source>
</evidence>
<feature type="region of interest" description="Disordered" evidence="1">
    <location>
        <begin position="77"/>
        <end position="98"/>
    </location>
</feature>
<dbReference type="HOGENOM" id="CLU_1830935_0_0_11"/>
<evidence type="ECO:0000256" key="1">
    <source>
        <dbReference type="SAM" id="MobiDB-lite"/>
    </source>
</evidence>
<protein>
    <recommendedName>
        <fullName evidence="2">HTH cro/C1-type domain-containing protein</fullName>
    </recommendedName>
</protein>
<gene>
    <name evidence="3" type="ORF">AMETH_6302</name>
    <name evidence="4" type="ORF">AMETH_6361</name>
</gene>
<dbReference type="PROSITE" id="PS50943">
    <property type="entry name" value="HTH_CROC1"/>
    <property type="match status" value="1"/>
</dbReference>
<dbReference type="InterPro" id="IPR001387">
    <property type="entry name" value="Cro/C1-type_HTH"/>
</dbReference>
<organism evidence="4 5">
    <name type="scientific">Amycolatopsis methanolica 239</name>
    <dbReference type="NCBI Taxonomy" id="1068978"/>
    <lineage>
        <taxon>Bacteria</taxon>
        <taxon>Bacillati</taxon>
        <taxon>Actinomycetota</taxon>
        <taxon>Actinomycetes</taxon>
        <taxon>Pseudonocardiales</taxon>
        <taxon>Pseudonocardiaceae</taxon>
        <taxon>Amycolatopsis</taxon>
        <taxon>Amycolatopsis methanolica group</taxon>
    </lineage>
</organism>
<proteinExistence type="predicted"/>
<accession>A0A076N0S8</accession>
<dbReference type="AlphaFoldDB" id="A0A076N0S8"/>
<dbReference type="RefSeq" id="WP_017985229.1">
    <property type="nucleotide sequence ID" value="NZ_AQUL01000001.1"/>
</dbReference>
<feature type="domain" description="HTH cro/C1-type" evidence="2">
    <location>
        <begin position="23"/>
        <end position="61"/>
    </location>
</feature>
<dbReference type="Pfam" id="PF01381">
    <property type="entry name" value="HTH_3"/>
    <property type="match status" value="1"/>
</dbReference>
<dbReference type="InterPro" id="IPR010982">
    <property type="entry name" value="Lambda_DNA-bd_dom_sf"/>
</dbReference>
<evidence type="ECO:0000313" key="5">
    <source>
        <dbReference type="Proteomes" id="UP000062973"/>
    </source>
</evidence>
<dbReference type="Gene3D" id="1.10.260.40">
    <property type="entry name" value="lambda repressor-like DNA-binding domains"/>
    <property type="match status" value="1"/>
</dbReference>
<dbReference type="EMBL" id="CP009110">
    <property type="protein sequence ID" value="AIJ26453.1"/>
    <property type="molecule type" value="Genomic_DNA"/>
</dbReference>
<sequence>MDERRKKLGRRVALARQRAGYSSQKAFADAADLSEKSVADVERGDTRPGKSTLWKIEGALGWPDNGAVHYLETGRPEDLDALPLPSTAPTIAEPRRNYPAQLEDDTERKLWDLPELSEEERWNLIIFYRTQRATKLRNTG</sequence>
<name>A0A076N0S8_AMYME</name>
<reference evidence="4 5" key="1">
    <citation type="submission" date="2014-07" db="EMBL/GenBank/DDBJ databases">
        <title>Whole Genome Sequence of the Amycolatopsis methanolica 239.</title>
        <authorList>
            <person name="Tang B."/>
        </authorList>
    </citation>
    <scope>NUCLEOTIDE SEQUENCE [LARGE SCALE GENOMIC DNA]</scope>
    <source>
        <strain evidence="4 5">239</strain>
    </source>
</reference>
<dbReference type="SMART" id="SM00530">
    <property type="entry name" value="HTH_XRE"/>
    <property type="match status" value="1"/>
</dbReference>
<dbReference type="KEGG" id="amq:AMETH_6361"/>
<evidence type="ECO:0000313" key="3">
    <source>
        <dbReference type="EMBL" id="AIJ26394.1"/>
    </source>
</evidence>
<dbReference type="SUPFAM" id="SSF47413">
    <property type="entry name" value="lambda repressor-like DNA-binding domains"/>
    <property type="match status" value="1"/>
</dbReference>
<dbReference type="KEGG" id="amq:AMETH_6302"/>
<dbReference type="PATRIC" id="fig|1068978.7.peg.6771"/>
<dbReference type="GO" id="GO:0003677">
    <property type="term" value="F:DNA binding"/>
    <property type="evidence" value="ECO:0007669"/>
    <property type="project" value="InterPro"/>
</dbReference>
<dbReference type="EMBL" id="CP009110">
    <property type="protein sequence ID" value="AIJ26394.1"/>
    <property type="molecule type" value="Genomic_DNA"/>
</dbReference>
<keyword evidence="5" id="KW-1185">Reference proteome</keyword>
<dbReference type="Proteomes" id="UP000062973">
    <property type="component" value="Chromosome"/>
</dbReference>